<gene>
    <name evidence="2" type="ORF">N8I77_009539</name>
</gene>
<evidence type="ECO:0000313" key="3">
    <source>
        <dbReference type="Proteomes" id="UP001265746"/>
    </source>
</evidence>
<keyword evidence="3" id="KW-1185">Reference proteome</keyword>
<dbReference type="Proteomes" id="UP001265746">
    <property type="component" value="Unassembled WGS sequence"/>
</dbReference>
<accession>A0AAD9SBH9</accession>
<evidence type="ECO:0000256" key="1">
    <source>
        <dbReference type="SAM" id="MobiDB-lite"/>
    </source>
</evidence>
<name>A0AAD9SBH9_PHOAM</name>
<dbReference type="AlphaFoldDB" id="A0AAD9SBH9"/>
<comment type="caution">
    <text evidence="2">The sequence shown here is derived from an EMBL/GenBank/DDBJ whole genome shotgun (WGS) entry which is preliminary data.</text>
</comment>
<proteinExistence type="predicted"/>
<organism evidence="2 3">
    <name type="scientific">Phomopsis amygdali</name>
    <name type="common">Fusicoccum amygdali</name>
    <dbReference type="NCBI Taxonomy" id="1214568"/>
    <lineage>
        <taxon>Eukaryota</taxon>
        <taxon>Fungi</taxon>
        <taxon>Dikarya</taxon>
        <taxon>Ascomycota</taxon>
        <taxon>Pezizomycotina</taxon>
        <taxon>Sordariomycetes</taxon>
        <taxon>Sordariomycetidae</taxon>
        <taxon>Diaporthales</taxon>
        <taxon>Diaporthaceae</taxon>
        <taxon>Diaporthe</taxon>
    </lineage>
</organism>
<evidence type="ECO:0000313" key="2">
    <source>
        <dbReference type="EMBL" id="KAK2603055.1"/>
    </source>
</evidence>
<dbReference type="EMBL" id="JAUJFL010000005">
    <property type="protein sequence ID" value="KAK2603055.1"/>
    <property type="molecule type" value="Genomic_DNA"/>
</dbReference>
<sequence length="71" mass="7905">MTSIEDLESKLAEVQAMLAAKGTNISKKQWLIEWKILREELTEAKRTSAPKNTAAPESKSEDQQKTASDVT</sequence>
<reference evidence="2" key="1">
    <citation type="submission" date="2023-06" db="EMBL/GenBank/DDBJ databases">
        <authorList>
            <person name="Noh H."/>
        </authorList>
    </citation>
    <scope>NUCLEOTIDE SEQUENCE</scope>
    <source>
        <strain evidence="2">DUCC20226</strain>
    </source>
</reference>
<protein>
    <submittedName>
        <fullName evidence="2">Uncharacterized protein</fullName>
    </submittedName>
</protein>
<feature type="region of interest" description="Disordered" evidence="1">
    <location>
        <begin position="42"/>
        <end position="71"/>
    </location>
</feature>